<keyword evidence="11" id="KW-0862">Zinc</keyword>
<dbReference type="EMBL" id="KN834775">
    <property type="protein sequence ID" value="KIK60524.1"/>
    <property type="molecule type" value="Genomic_DNA"/>
</dbReference>
<evidence type="ECO:0000313" key="19">
    <source>
        <dbReference type="EMBL" id="KIK60524.1"/>
    </source>
</evidence>
<dbReference type="InterPro" id="IPR050731">
    <property type="entry name" value="HRD1_E3_ubiq-ligases"/>
</dbReference>
<feature type="transmembrane region" description="Helical" evidence="16">
    <location>
        <begin position="595"/>
        <end position="615"/>
    </location>
</feature>
<evidence type="ECO:0000259" key="18">
    <source>
        <dbReference type="PROSITE" id="PS50089"/>
    </source>
</evidence>
<dbReference type="Pfam" id="PF11145">
    <property type="entry name" value="DUF2921"/>
    <property type="match status" value="1"/>
</dbReference>
<dbReference type="InterPro" id="IPR013083">
    <property type="entry name" value="Znf_RING/FYVE/PHD"/>
</dbReference>
<dbReference type="Gene3D" id="3.30.40.10">
    <property type="entry name" value="Zinc/RING finger domain, C3HC4 (zinc finger)"/>
    <property type="match status" value="1"/>
</dbReference>
<keyword evidence="7" id="KW-0479">Metal-binding</keyword>
<sequence length="802" mass="89026">MDEPAREEESGLLGRPPRQRGPLPSILFIMLMLLLFTSHNGEEFLARHQYQEALQRLSYQISNYTAWLNGTASNFTLPEQNVSVTPLLETLIPSNGTVDPAHSSYYPNITGFIHGDLHLYNISHSHLSNSSESYPWKHLAQDYMKDANQNVTQVLERIGSWNWSAPSKVAFSVVEKTPLLSANSSANVTEQIALIHGRIEFSDSSIGEDLRLELEGIHFLKNGTIYGLAEPPGRAADIRLLPSIVPEEMRNETALLIEPELSSRIKKLRDLIDAGIIEDTAEDDSPKTACSFMLFAQIDSVNVPADQMEEHEEEIQRPTGIKTNLPSRLFMKSVLISKECGILYEVTDMEGLRSRTFFRKVTTYAGTAAVTYLALLILFTRQMARSSTPSGISRISRYTFLVQSTIDSVSFAGHVTFAVLAEGRPSLSLIAPSFLACAIFLYQVQFSMNIYQIQLPEDAPSLRTPTPSPVPAPSPSPPGTIMPSSPATSPAPTVAPATDSVPATINTPTPTTTQPAALPTPLSPQNMTFWTFFWQQVRSDPQARLYIILFIFLSTIVRIILSPTLTLLFVAVTYSCIWLPQIWRSARRGRSSGMTLEYLIGTTVCRLYLMLYFLACPRNVLDVEPRYWSFHLSVFVCLQAVVLMLQEYFGPAFFLPKKFSTVNTYNYHPPLPIPDEESPEKSLGDCAICMDAILVDPSYRQHSDVGENKEKDPSSSADNWDAKASGADSPPSGRRKSFSSTASRGSGPSGFFGAVQRGVGSAVTRKNYSLAPCHHLFHTECLERWLAIKNICPQCRRPLPPL</sequence>
<evidence type="ECO:0000256" key="16">
    <source>
        <dbReference type="SAM" id="Phobius"/>
    </source>
</evidence>
<feature type="compositionally biased region" description="Basic and acidic residues" evidence="15">
    <location>
        <begin position="703"/>
        <end position="713"/>
    </location>
</feature>
<evidence type="ECO:0000256" key="8">
    <source>
        <dbReference type="ARBA" id="ARBA00022729"/>
    </source>
</evidence>
<comment type="subcellular location">
    <subcellularLocation>
        <location evidence="2">Endomembrane system</location>
        <topology evidence="2">Multi-pass membrane protein</topology>
    </subcellularLocation>
</comment>
<dbReference type="EC" id="2.3.2.27" evidence="4"/>
<proteinExistence type="predicted"/>
<feature type="signal peptide" evidence="17">
    <location>
        <begin position="1"/>
        <end position="41"/>
    </location>
</feature>
<dbReference type="GO" id="GO:0008270">
    <property type="term" value="F:zinc ion binding"/>
    <property type="evidence" value="ECO:0007669"/>
    <property type="project" value="UniProtKB-KW"/>
</dbReference>
<feature type="chain" id="PRO_5002207859" description="RING-type E3 ubiquitin transferase" evidence="17">
    <location>
        <begin position="42"/>
        <end position="802"/>
    </location>
</feature>
<keyword evidence="13 16" id="KW-0472">Membrane</keyword>
<feature type="transmembrane region" description="Helical" evidence="16">
    <location>
        <begin position="627"/>
        <end position="649"/>
    </location>
</feature>
<dbReference type="PANTHER" id="PTHR22763:SF162">
    <property type="entry name" value="TRANSMEMBRANE E3 UBIQUITIN-PROTEIN LIGASE 1"/>
    <property type="match status" value="1"/>
</dbReference>
<dbReference type="HOGENOM" id="CLU_014026_0_0_1"/>
<organism evidence="19 20">
    <name type="scientific">Collybiopsis luxurians FD-317 M1</name>
    <dbReference type="NCBI Taxonomy" id="944289"/>
    <lineage>
        <taxon>Eukaryota</taxon>
        <taxon>Fungi</taxon>
        <taxon>Dikarya</taxon>
        <taxon>Basidiomycota</taxon>
        <taxon>Agaricomycotina</taxon>
        <taxon>Agaricomycetes</taxon>
        <taxon>Agaricomycetidae</taxon>
        <taxon>Agaricales</taxon>
        <taxon>Marasmiineae</taxon>
        <taxon>Omphalotaceae</taxon>
        <taxon>Collybiopsis</taxon>
        <taxon>Collybiopsis luxurians</taxon>
    </lineage>
</organism>
<dbReference type="PANTHER" id="PTHR22763">
    <property type="entry name" value="RING ZINC FINGER PROTEIN"/>
    <property type="match status" value="1"/>
</dbReference>
<keyword evidence="10" id="KW-0833">Ubl conjugation pathway</keyword>
<gene>
    <name evidence="19" type="ORF">GYMLUDRAFT_43847</name>
</gene>
<reference evidence="19 20" key="1">
    <citation type="submission" date="2014-04" db="EMBL/GenBank/DDBJ databases">
        <title>Evolutionary Origins and Diversification of the Mycorrhizal Mutualists.</title>
        <authorList>
            <consortium name="DOE Joint Genome Institute"/>
            <consortium name="Mycorrhizal Genomics Consortium"/>
            <person name="Kohler A."/>
            <person name="Kuo A."/>
            <person name="Nagy L.G."/>
            <person name="Floudas D."/>
            <person name="Copeland A."/>
            <person name="Barry K.W."/>
            <person name="Cichocki N."/>
            <person name="Veneault-Fourrey C."/>
            <person name="LaButti K."/>
            <person name="Lindquist E.A."/>
            <person name="Lipzen A."/>
            <person name="Lundell T."/>
            <person name="Morin E."/>
            <person name="Murat C."/>
            <person name="Riley R."/>
            <person name="Ohm R."/>
            <person name="Sun H."/>
            <person name="Tunlid A."/>
            <person name="Henrissat B."/>
            <person name="Grigoriev I.V."/>
            <person name="Hibbett D.S."/>
            <person name="Martin F."/>
        </authorList>
    </citation>
    <scope>NUCLEOTIDE SEQUENCE [LARGE SCALE GENOMIC DNA]</scope>
    <source>
        <strain evidence="19 20">FD-317 M1</strain>
    </source>
</reference>
<evidence type="ECO:0000256" key="17">
    <source>
        <dbReference type="SAM" id="SignalP"/>
    </source>
</evidence>
<keyword evidence="12 16" id="KW-1133">Transmembrane helix</keyword>
<feature type="region of interest" description="Disordered" evidence="15">
    <location>
        <begin position="703"/>
        <end position="750"/>
    </location>
</feature>
<keyword evidence="5" id="KW-0808">Transferase</keyword>
<feature type="domain" description="RING-type" evidence="18">
    <location>
        <begin position="772"/>
        <end position="796"/>
    </location>
</feature>
<evidence type="ECO:0000256" key="15">
    <source>
        <dbReference type="SAM" id="MobiDB-lite"/>
    </source>
</evidence>
<dbReference type="Pfam" id="PF13639">
    <property type="entry name" value="zf-RING_2"/>
    <property type="match status" value="1"/>
</dbReference>
<evidence type="ECO:0000256" key="2">
    <source>
        <dbReference type="ARBA" id="ARBA00004127"/>
    </source>
</evidence>
<keyword evidence="20" id="KW-1185">Reference proteome</keyword>
<evidence type="ECO:0000256" key="13">
    <source>
        <dbReference type="ARBA" id="ARBA00023136"/>
    </source>
</evidence>
<keyword evidence="9 14" id="KW-0863">Zinc-finger</keyword>
<dbReference type="SUPFAM" id="SSF57850">
    <property type="entry name" value="RING/U-box"/>
    <property type="match status" value="1"/>
</dbReference>
<dbReference type="GO" id="GO:0012505">
    <property type="term" value="C:endomembrane system"/>
    <property type="evidence" value="ECO:0007669"/>
    <property type="project" value="UniProtKB-SubCell"/>
</dbReference>
<dbReference type="GO" id="GO:0061630">
    <property type="term" value="F:ubiquitin protein ligase activity"/>
    <property type="evidence" value="ECO:0007669"/>
    <property type="project" value="UniProtKB-EC"/>
</dbReference>
<evidence type="ECO:0000256" key="9">
    <source>
        <dbReference type="ARBA" id="ARBA00022771"/>
    </source>
</evidence>
<evidence type="ECO:0000256" key="11">
    <source>
        <dbReference type="ARBA" id="ARBA00022833"/>
    </source>
</evidence>
<dbReference type="InterPro" id="IPR001841">
    <property type="entry name" value="Znf_RING"/>
</dbReference>
<feature type="compositionally biased region" description="Low complexity" evidence="15">
    <location>
        <begin position="481"/>
        <end position="518"/>
    </location>
</feature>
<feature type="compositionally biased region" description="Pro residues" evidence="15">
    <location>
        <begin position="466"/>
        <end position="480"/>
    </location>
</feature>
<dbReference type="Proteomes" id="UP000053593">
    <property type="component" value="Unassembled WGS sequence"/>
</dbReference>
<feature type="transmembrane region" description="Helical" evidence="16">
    <location>
        <begin position="567"/>
        <end position="583"/>
    </location>
</feature>
<evidence type="ECO:0000256" key="4">
    <source>
        <dbReference type="ARBA" id="ARBA00012483"/>
    </source>
</evidence>
<evidence type="ECO:0000256" key="7">
    <source>
        <dbReference type="ARBA" id="ARBA00022723"/>
    </source>
</evidence>
<protein>
    <recommendedName>
        <fullName evidence="4">RING-type E3 ubiquitin transferase</fullName>
        <ecNumber evidence="4">2.3.2.27</ecNumber>
    </recommendedName>
</protein>
<evidence type="ECO:0000256" key="1">
    <source>
        <dbReference type="ARBA" id="ARBA00000900"/>
    </source>
</evidence>
<dbReference type="SMART" id="SM00184">
    <property type="entry name" value="RING"/>
    <property type="match status" value="1"/>
</dbReference>
<dbReference type="GO" id="GO:0043161">
    <property type="term" value="P:proteasome-mediated ubiquitin-dependent protein catabolic process"/>
    <property type="evidence" value="ECO:0007669"/>
    <property type="project" value="TreeGrafter"/>
</dbReference>
<comment type="pathway">
    <text evidence="3">Protein modification; protein ubiquitination.</text>
</comment>
<keyword evidence="8 17" id="KW-0732">Signal</keyword>
<comment type="catalytic activity">
    <reaction evidence="1">
        <text>S-ubiquitinyl-[E2 ubiquitin-conjugating enzyme]-L-cysteine + [acceptor protein]-L-lysine = [E2 ubiquitin-conjugating enzyme]-L-cysteine + N(6)-ubiquitinyl-[acceptor protein]-L-lysine.</text>
        <dbReference type="EC" id="2.3.2.27"/>
    </reaction>
</comment>
<evidence type="ECO:0000256" key="12">
    <source>
        <dbReference type="ARBA" id="ARBA00022989"/>
    </source>
</evidence>
<dbReference type="OrthoDB" id="9984778at2759"/>
<evidence type="ECO:0000256" key="14">
    <source>
        <dbReference type="PROSITE-ProRule" id="PRU00175"/>
    </source>
</evidence>
<dbReference type="PROSITE" id="PS50089">
    <property type="entry name" value="ZF_RING_2"/>
    <property type="match status" value="1"/>
</dbReference>
<name>A0A0D0CDH8_9AGAR</name>
<dbReference type="AlphaFoldDB" id="A0A0D0CDH8"/>
<dbReference type="InterPro" id="IPR021319">
    <property type="entry name" value="DUF2921"/>
</dbReference>
<evidence type="ECO:0000256" key="6">
    <source>
        <dbReference type="ARBA" id="ARBA00022692"/>
    </source>
</evidence>
<accession>A0A0D0CDH8</accession>
<keyword evidence="6 16" id="KW-0812">Transmembrane</keyword>
<evidence type="ECO:0000256" key="10">
    <source>
        <dbReference type="ARBA" id="ARBA00022786"/>
    </source>
</evidence>
<evidence type="ECO:0000313" key="20">
    <source>
        <dbReference type="Proteomes" id="UP000053593"/>
    </source>
</evidence>
<evidence type="ECO:0000256" key="5">
    <source>
        <dbReference type="ARBA" id="ARBA00022679"/>
    </source>
</evidence>
<feature type="transmembrane region" description="Helical" evidence="16">
    <location>
        <begin position="361"/>
        <end position="379"/>
    </location>
</feature>
<feature type="region of interest" description="Disordered" evidence="15">
    <location>
        <begin position="461"/>
        <end position="518"/>
    </location>
</feature>
<evidence type="ECO:0000256" key="3">
    <source>
        <dbReference type="ARBA" id="ARBA00004906"/>
    </source>
</evidence>